<dbReference type="EMBL" id="JAUTXT010000035">
    <property type="protein sequence ID" value="KAK3672157.1"/>
    <property type="molecule type" value="Genomic_DNA"/>
</dbReference>
<protein>
    <recommendedName>
        <fullName evidence="3">F-box domain-containing protein</fullName>
    </recommendedName>
</protein>
<evidence type="ECO:0000313" key="1">
    <source>
        <dbReference type="EMBL" id="KAK3672157.1"/>
    </source>
</evidence>
<dbReference type="InterPro" id="IPR036047">
    <property type="entry name" value="F-box-like_dom_sf"/>
</dbReference>
<proteinExistence type="predicted"/>
<name>A0AAE0TRG6_9PEZI</name>
<keyword evidence="2" id="KW-1185">Reference proteome</keyword>
<organism evidence="1 2">
    <name type="scientific">Recurvomyces mirabilis</name>
    <dbReference type="NCBI Taxonomy" id="574656"/>
    <lineage>
        <taxon>Eukaryota</taxon>
        <taxon>Fungi</taxon>
        <taxon>Dikarya</taxon>
        <taxon>Ascomycota</taxon>
        <taxon>Pezizomycotina</taxon>
        <taxon>Dothideomycetes</taxon>
        <taxon>Dothideomycetidae</taxon>
        <taxon>Mycosphaerellales</taxon>
        <taxon>Teratosphaeriaceae</taxon>
        <taxon>Recurvomyces</taxon>
    </lineage>
</organism>
<dbReference type="AlphaFoldDB" id="A0AAE0TRG6"/>
<accession>A0AAE0TRG6</accession>
<sequence length="214" mass="24374">MQGTSAATAVYDTTELLEMILLHLPARHLLLSQSLSRKCRDLVQASPKIQRRLFYKPADNVSLHLIEGWYDIATRISNNERCSWTRAVNLAKMFRMNKRSYFARHPTSSTARLHGFMTAVKLDELASDIEGSWRRMYITSPLVREVKVECETREWFSWTRVLGVKAGDGVGVTMGDVIDVLVSQAEVSDRRVVGLRIMGLSQARKWDGRFLGEV</sequence>
<evidence type="ECO:0008006" key="3">
    <source>
        <dbReference type="Google" id="ProtNLM"/>
    </source>
</evidence>
<evidence type="ECO:0000313" key="2">
    <source>
        <dbReference type="Proteomes" id="UP001274830"/>
    </source>
</evidence>
<reference evidence="1" key="1">
    <citation type="submission" date="2023-07" db="EMBL/GenBank/DDBJ databases">
        <title>Black Yeasts Isolated from many extreme environments.</title>
        <authorList>
            <person name="Coleine C."/>
            <person name="Stajich J.E."/>
            <person name="Selbmann L."/>
        </authorList>
    </citation>
    <scope>NUCLEOTIDE SEQUENCE</scope>
    <source>
        <strain evidence="1">CCFEE 5485</strain>
    </source>
</reference>
<dbReference type="Proteomes" id="UP001274830">
    <property type="component" value="Unassembled WGS sequence"/>
</dbReference>
<comment type="caution">
    <text evidence="1">The sequence shown here is derived from an EMBL/GenBank/DDBJ whole genome shotgun (WGS) entry which is preliminary data.</text>
</comment>
<gene>
    <name evidence="1" type="ORF">LTR78_007910</name>
</gene>
<dbReference type="SUPFAM" id="SSF81383">
    <property type="entry name" value="F-box domain"/>
    <property type="match status" value="1"/>
</dbReference>